<reference evidence="6 7" key="2">
    <citation type="journal article" date="2021" name="PeerJ">
        <title>Analysis of 44 Vibrio anguillarum genomes reveals high genetic diversity.</title>
        <authorList>
            <person name="Hansen M.J."/>
            <person name="Dalsgaard I."/>
        </authorList>
    </citation>
    <scope>NUCLEOTIDE SEQUENCE [LARGE SCALE GENOMIC DNA]</scope>
    <source>
        <strain evidence="3 7">040915-1/1B</strain>
        <strain evidence="2 6">17-16730-2A</strain>
    </source>
</reference>
<dbReference type="OrthoDB" id="5876963at2"/>
<name>A0A191W9A3_VIBAN</name>
<comment type="caution">
    <text evidence="4">The sequence shown here is derived from an EMBL/GenBank/DDBJ whole genome shotgun (WGS) entry which is preliminary data.</text>
</comment>
<reference evidence="4" key="3">
    <citation type="submission" date="2021-05" db="EMBL/GenBank/DDBJ databases">
        <authorList>
            <person name="Kalatzis P.G."/>
            <person name="Castillo D."/>
            <person name="D'Alvise P."/>
            <person name="Middelboe M."/>
            <person name="Gram L."/>
        </authorList>
    </citation>
    <scope>NUCLEOTIDE SEQUENCE</scope>
    <source>
        <strain evidence="4">90-11-286</strain>
    </source>
</reference>
<keyword evidence="7" id="KW-1185">Reference proteome</keyword>
<evidence type="ECO:0000313" key="4">
    <source>
        <dbReference type="EMBL" id="MBT2917268.1"/>
    </source>
</evidence>
<gene>
    <name evidence="2" type="ORF">EAY07_12050</name>
    <name evidence="3" type="ORF">EAY46_08790</name>
    <name evidence="4" type="ORF">PL14_01040</name>
</gene>
<dbReference type="PANTHER" id="PTHR35849:SF2">
    <property type="entry name" value="BLR2341 PROTEIN"/>
    <property type="match status" value="1"/>
</dbReference>
<evidence type="ECO:0000313" key="3">
    <source>
        <dbReference type="EMBL" id="MBF4373177.1"/>
    </source>
</evidence>
<evidence type="ECO:0000313" key="6">
    <source>
        <dbReference type="Proteomes" id="UP000722957"/>
    </source>
</evidence>
<dbReference type="Gene3D" id="3.30.750.24">
    <property type="entry name" value="STAS domain"/>
    <property type="match status" value="1"/>
</dbReference>
<dbReference type="Proteomes" id="UP000722957">
    <property type="component" value="Unassembled WGS sequence"/>
</dbReference>
<proteinExistence type="predicted"/>
<dbReference type="InterPro" id="IPR036513">
    <property type="entry name" value="STAS_dom_sf"/>
</dbReference>
<dbReference type="KEGG" id="vau:VANGNB10_cII1014c"/>
<evidence type="ECO:0000313" key="2">
    <source>
        <dbReference type="EMBL" id="MBF4272764.1"/>
    </source>
</evidence>
<dbReference type="EMBL" id="RDOM01000030">
    <property type="protein sequence ID" value="MBF4272764.1"/>
    <property type="molecule type" value="Genomic_DNA"/>
</dbReference>
<dbReference type="Proteomes" id="UP000078309">
    <property type="component" value="Unassembled WGS sequence"/>
</dbReference>
<reference evidence="4 5" key="1">
    <citation type="journal article" date="2017" name="J. Fish Dis.">
        <title>Comparative assessment of Vibrio virulence in marine fish larvae.</title>
        <authorList>
            <person name="Ronneseth A."/>
            <person name="Castillo D."/>
            <person name="D'Alvise P."/>
            <person name="Tonnesen O."/>
            <person name="Haugland G."/>
            <person name="Grotkjaer T."/>
            <person name="Engell-Sorensen K."/>
            <person name="Norremark L."/>
            <person name="Bergh O."/>
            <person name="Wergeland H.I."/>
            <person name="Gram L."/>
        </authorList>
    </citation>
    <scope>NUCLEOTIDE SEQUENCE [LARGE SCALE GENOMIC DNA]</scope>
    <source>
        <strain evidence="4 5">90-11-286</strain>
    </source>
</reference>
<dbReference type="InterPro" id="IPR058548">
    <property type="entry name" value="MlaB-like_STAS"/>
</dbReference>
<dbReference type="PANTHER" id="PTHR35849">
    <property type="entry name" value="BLR2341 PROTEIN"/>
    <property type="match status" value="1"/>
</dbReference>
<dbReference type="PROSITE" id="PS50801">
    <property type="entry name" value="STAS"/>
    <property type="match status" value="1"/>
</dbReference>
<dbReference type="Pfam" id="PF13466">
    <property type="entry name" value="STAS_2"/>
    <property type="match status" value="1"/>
</dbReference>
<organism evidence="4 5">
    <name type="scientific">Vibrio anguillarum</name>
    <name type="common">Listonella anguillarum</name>
    <dbReference type="NCBI Taxonomy" id="55601"/>
    <lineage>
        <taxon>Bacteria</taxon>
        <taxon>Pseudomonadati</taxon>
        <taxon>Pseudomonadota</taxon>
        <taxon>Gammaproteobacteria</taxon>
        <taxon>Vibrionales</taxon>
        <taxon>Vibrionaceae</taxon>
        <taxon>Vibrio</taxon>
    </lineage>
</organism>
<dbReference type="AlphaFoldDB" id="A0A191W9A3"/>
<dbReference type="InterPro" id="IPR002645">
    <property type="entry name" value="STAS_dom"/>
</dbReference>
<evidence type="ECO:0000313" key="7">
    <source>
        <dbReference type="Proteomes" id="UP000726136"/>
    </source>
</evidence>
<accession>A0A191W9A3</accession>
<dbReference type="GeneID" id="83858699"/>
<evidence type="ECO:0000259" key="1">
    <source>
        <dbReference type="PROSITE" id="PS50801"/>
    </source>
</evidence>
<evidence type="ECO:0000313" key="5">
    <source>
        <dbReference type="Proteomes" id="UP000078309"/>
    </source>
</evidence>
<dbReference type="SUPFAM" id="SSF52091">
    <property type="entry name" value="SpoIIaa-like"/>
    <property type="match status" value="1"/>
</dbReference>
<dbReference type="EMBL" id="RDPI01000008">
    <property type="protein sequence ID" value="MBF4373177.1"/>
    <property type="molecule type" value="Genomic_DNA"/>
</dbReference>
<dbReference type="EMBL" id="JAHGUI010000003">
    <property type="protein sequence ID" value="MBT2917268.1"/>
    <property type="molecule type" value="Genomic_DNA"/>
</dbReference>
<dbReference type="Proteomes" id="UP000726136">
    <property type="component" value="Unassembled WGS sequence"/>
</dbReference>
<dbReference type="RefSeq" id="WP_013868220.1">
    <property type="nucleotide sequence ID" value="NZ_CP011465.1"/>
</dbReference>
<protein>
    <submittedName>
        <fullName evidence="4">STAS domain-containing protein</fullName>
    </submittedName>
</protein>
<sequence>MDLLLAESLEISTVLDSKANYLQWLSLTPPLTIDASRVNSVDAAGLQLLASLFMTAERAGIEITLVNATNTLNEGIALLALESLFAE</sequence>
<dbReference type="InterPro" id="IPR052746">
    <property type="entry name" value="MlaB_ABC_Transporter"/>
</dbReference>
<feature type="domain" description="STAS" evidence="1">
    <location>
        <begin position="31"/>
        <end position="87"/>
    </location>
</feature>